<keyword evidence="2" id="KW-1185">Reference proteome</keyword>
<organism evidence="1 2">
    <name type="scientific">Burkholderia mallei (strain ATCC 23344)</name>
    <dbReference type="NCBI Taxonomy" id="243160"/>
    <lineage>
        <taxon>Bacteria</taxon>
        <taxon>Pseudomonadati</taxon>
        <taxon>Pseudomonadota</taxon>
        <taxon>Betaproteobacteria</taxon>
        <taxon>Burkholderiales</taxon>
        <taxon>Burkholderiaceae</taxon>
        <taxon>Burkholderia</taxon>
        <taxon>pseudomallei group</taxon>
    </lineage>
</organism>
<evidence type="ECO:0000313" key="2">
    <source>
        <dbReference type="Proteomes" id="UP000006693"/>
    </source>
</evidence>
<dbReference type="AlphaFoldDB" id="A0A0H2WIE9"/>
<dbReference type="KEGG" id="bma:BMA0604"/>
<accession>A0A0H2WIE9</accession>
<protein>
    <submittedName>
        <fullName evidence="1">Uncharacterized protein</fullName>
    </submittedName>
</protein>
<gene>
    <name evidence="1" type="ordered locus">BMA0604</name>
</gene>
<reference evidence="1 2" key="1">
    <citation type="journal article" date="2004" name="Proc. Natl. Acad. Sci. U.S.A.">
        <title>Structural flexibility in the Burkholderia mallei genome.</title>
        <authorList>
            <person name="Nierman W.C."/>
            <person name="DeShazer D."/>
            <person name="Kim H.S."/>
            <person name="Tettelin H."/>
            <person name="Nelson K.E."/>
            <person name="Feldblyum T."/>
            <person name="Ulrich R.L."/>
            <person name="Ronning C.M."/>
            <person name="Brinkac L.M."/>
            <person name="Daugherty S.C."/>
            <person name="Davidsen T.D."/>
            <person name="Deboy R.T."/>
            <person name="Dimitrov G."/>
            <person name="Dodson R.J."/>
            <person name="Durkin A.S."/>
            <person name="Gwinn M.L."/>
            <person name="Haft D.H."/>
            <person name="Khouri H."/>
            <person name="Kolonay J.F."/>
            <person name="Madupu R."/>
            <person name="Mohammoud Y."/>
            <person name="Nelson W.C."/>
            <person name="Radune D."/>
            <person name="Romero C.M."/>
            <person name="Sarria S."/>
            <person name="Selengut J."/>
            <person name="Shamblin C."/>
            <person name="Sullivan S.A."/>
            <person name="White O."/>
            <person name="Yu Y."/>
            <person name="Zafar N."/>
            <person name="Zhou L."/>
            <person name="Fraser C.M."/>
        </authorList>
    </citation>
    <scope>NUCLEOTIDE SEQUENCE [LARGE SCALE GENOMIC DNA]</scope>
    <source>
        <strain evidence="1 2">ATCC 23344</strain>
    </source>
</reference>
<dbReference type="Proteomes" id="UP000006693">
    <property type="component" value="Chromosome 1"/>
</dbReference>
<sequence length="86" mass="9909">MCARRVAALGRHRVPACVFVSRWVRLNADQALAPFVVCESSTCASRNSATFRRQSDWMSHRARRMRFGVSTGPLHHKPRQIQWSEE</sequence>
<proteinExistence type="predicted"/>
<name>A0A0H2WIE9_BURMA</name>
<dbReference type="HOGENOM" id="CLU_2491854_0_0_4"/>
<evidence type="ECO:0000313" key="1">
    <source>
        <dbReference type="EMBL" id="AAU49270.1"/>
    </source>
</evidence>
<dbReference type="EMBL" id="CP000010">
    <property type="protein sequence ID" value="AAU49270.1"/>
    <property type="molecule type" value="Genomic_DNA"/>
</dbReference>